<organism evidence="10 11">
    <name type="scientific">Methylomicrobium album BG8</name>
    <dbReference type="NCBI Taxonomy" id="686340"/>
    <lineage>
        <taxon>Bacteria</taxon>
        <taxon>Pseudomonadati</taxon>
        <taxon>Pseudomonadota</taxon>
        <taxon>Gammaproteobacteria</taxon>
        <taxon>Methylococcales</taxon>
        <taxon>Methylococcaceae</taxon>
        <taxon>Methylomicrobium</taxon>
    </lineage>
</organism>
<dbReference type="SUPFAM" id="SSF55486">
    <property type="entry name" value="Metalloproteases ('zincins'), catalytic domain"/>
    <property type="match status" value="1"/>
</dbReference>
<evidence type="ECO:0000256" key="8">
    <source>
        <dbReference type="ARBA" id="ARBA00023157"/>
    </source>
</evidence>
<name>H8GR75_METAL</name>
<dbReference type="PANTHER" id="PTHR47466">
    <property type="match status" value="1"/>
</dbReference>
<keyword evidence="11" id="KW-1185">Reference proteome</keyword>
<gene>
    <name evidence="10" type="ORF">Metal_2149</name>
</gene>
<dbReference type="eggNOG" id="COG3291">
    <property type="taxonomic scope" value="Bacteria"/>
</dbReference>
<keyword evidence="4" id="KW-0732">Signal</keyword>
<dbReference type="Pfam" id="PF05572">
    <property type="entry name" value="Peptidase_M43"/>
    <property type="match status" value="1"/>
</dbReference>
<keyword evidence="2" id="KW-0645">Protease</keyword>
<evidence type="ECO:0000256" key="7">
    <source>
        <dbReference type="ARBA" id="ARBA00023049"/>
    </source>
</evidence>
<evidence type="ECO:0000256" key="2">
    <source>
        <dbReference type="ARBA" id="ARBA00022670"/>
    </source>
</evidence>
<evidence type="ECO:0000256" key="4">
    <source>
        <dbReference type="ARBA" id="ARBA00022729"/>
    </source>
</evidence>
<feature type="domain" description="Peptidase M43 pregnancy-associated plasma-A" evidence="9">
    <location>
        <begin position="226"/>
        <end position="313"/>
    </location>
</feature>
<dbReference type="Proteomes" id="UP000005090">
    <property type="component" value="Chromosome"/>
</dbReference>
<dbReference type="RefSeq" id="WP_005372137.1">
    <property type="nucleotide sequence ID" value="NZ_CM001475.1"/>
</dbReference>
<dbReference type="STRING" id="686340.Metal_2149"/>
<dbReference type="GO" id="GO:0046872">
    <property type="term" value="F:metal ion binding"/>
    <property type="evidence" value="ECO:0007669"/>
    <property type="project" value="UniProtKB-KW"/>
</dbReference>
<proteinExistence type="inferred from homology"/>
<keyword evidence="7" id="KW-0482">Metalloprotease</keyword>
<evidence type="ECO:0000256" key="1">
    <source>
        <dbReference type="ARBA" id="ARBA00008721"/>
    </source>
</evidence>
<evidence type="ECO:0000256" key="5">
    <source>
        <dbReference type="ARBA" id="ARBA00022801"/>
    </source>
</evidence>
<keyword evidence="6" id="KW-0862">Zinc</keyword>
<sequence>MSNRTLEVFFKGKSHISQAISLIGAIGTLSLSAASQADDAKPFKIGENEWTSQRAFVENGFRCGTIHPDAIAMRKINNATRKRARQRRLSTANIAEAVVPVYFHVITSKIGEGDVPDTVINSQVTILNAAYGSTGAGFGVRFDLVEVDRTTNNEWYAMRPGSIAEKEAKTALRKGGADALNLYSANTGGGMLGWSTFPASYVSNPKDDGVVIFFSSLPGGSAVPYNLGDTATHEVGHWLGLYHTFQGGCNNNKGDRAADTPAERSPSYGCPVGRDTCKGKRFPGADPINNFMDYSDDICLDSFTSIQRERMADSWIVYRARL</sequence>
<dbReference type="HOGENOM" id="CLU_048726_0_0_6"/>
<dbReference type="InterPro" id="IPR008754">
    <property type="entry name" value="Peptidase_M43"/>
</dbReference>
<dbReference type="AlphaFoldDB" id="H8GR75"/>
<keyword evidence="3" id="KW-0479">Metal-binding</keyword>
<evidence type="ECO:0000256" key="6">
    <source>
        <dbReference type="ARBA" id="ARBA00022833"/>
    </source>
</evidence>
<keyword evidence="5" id="KW-0378">Hydrolase</keyword>
<dbReference type="GO" id="GO:0008237">
    <property type="term" value="F:metallopeptidase activity"/>
    <property type="evidence" value="ECO:0007669"/>
    <property type="project" value="UniProtKB-KW"/>
</dbReference>
<dbReference type="EMBL" id="CM001475">
    <property type="protein sequence ID" value="EIC29902.1"/>
    <property type="molecule type" value="Genomic_DNA"/>
</dbReference>
<dbReference type="PANTHER" id="PTHR47466:SF1">
    <property type="entry name" value="METALLOPROTEASE MEP1 (AFU_ORTHOLOGUE AFUA_1G07730)-RELATED"/>
    <property type="match status" value="1"/>
</dbReference>
<dbReference type="CDD" id="cd04275">
    <property type="entry name" value="ZnMc_pappalysin_like"/>
    <property type="match status" value="1"/>
</dbReference>
<dbReference type="Gene3D" id="3.40.390.10">
    <property type="entry name" value="Collagenase (Catalytic Domain)"/>
    <property type="match status" value="1"/>
</dbReference>
<comment type="similarity">
    <text evidence="1">Belongs to the peptidase M43B family.</text>
</comment>
<accession>H8GR75</accession>
<evidence type="ECO:0000256" key="3">
    <source>
        <dbReference type="ARBA" id="ARBA00022723"/>
    </source>
</evidence>
<dbReference type="MEROPS" id="M43.008"/>
<dbReference type="InterPro" id="IPR024079">
    <property type="entry name" value="MetalloPept_cat_dom_sf"/>
</dbReference>
<keyword evidence="8" id="KW-1015">Disulfide bond</keyword>
<evidence type="ECO:0000259" key="9">
    <source>
        <dbReference type="Pfam" id="PF05572"/>
    </source>
</evidence>
<dbReference type="GO" id="GO:0006508">
    <property type="term" value="P:proteolysis"/>
    <property type="evidence" value="ECO:0007669"/>
    <property type="project" value="UniProtKB-KW"/>
</dbReference>
<evidence type="ECO:0000313" key="10">
    <source>
        <dbReference type="EMBL" id="EIC29902.1"/>
    </source>
</evidence>
<evidence type="ECO:0000313" key="11">
    <source>
        <dbReference type="Proteomes" id="UP000005090"/>
    </source>
</evidence>
<protein>
    <submittedName>
        <fullName evidence="10">Pregnancy-associated plasma protein-A</fullName>
    </submittedName>
</protein>
<reference evidence="10 11" key="1">
    <citation type="journal article" date="2013" name="Genome Announc.">
        <title>Genome Sequence of the Obligate Gammaproteobacterial Methanotroph Methylomicrobium album Strain BG8.</title>
        <authorList>
            <person name="Kits K.D."/>
            <person name="Kalyuzhnaya M.G."/>
            <person name="Klotz M.G."/>
            <person name="Jetten M.S."/>
            <person name="Op den Camp H.J."/>
            <person name="Vuilleumier S."/>
            <person name="Bringel F."/>
            <person name="Dispirito A.A."/>
            <person name="Murrell J.C."/>
            <person name="Bruce D."/>
            <person name="Cheng J.F."/>
            <person name="Copeland A."/>
            <person name="Goodwin L."/>
            <person name="Hauser L."/>
            <person name="Lajus A."/>
            <person name="Land M.L."/>
            <person name="Lapidus A."/>
            <person name="Lucas S."/>
            <person name="Medigue C."/>
            <person name="Pitluck S."/>
            <person name="Woyke T."/>
            <person name="Zeytun A."/>
            <person name="Stein L.Y."/>
        </authorList>
    </citation>
    <scope>NUCLEOTIDE SEQUENCE [LARGE SCALE GENOMIC DNA]</scope>
    <source>
        <strain evidence="10 11">BG8</strain>
    </source>
</reference>